<evidence type="ECO:0000256" key="3">
    <source>
        <dbReference type="SAM" id="Phobius"/>
    </source>
</evidence>
<keyword evidence="3" id="KW-0472">Membrane</keyword>
<organism evidence="4 5">
    <name type="scientific">Paenibacillus selenitireducens</name>
    <dbReference type="NCBI Taxonomy" id="1324314"/>
    <lineage>
        <taxon>Bacteria</taxon>
        <taxon>Bacillati</taxon>
        <taxon>Bacillota</taxon>
        <taxon>Bacilli</taxon>
        <taxon>Bacillales</taxon>
        <taxon>Paenibacillaceae</taxon>
        <taxon>Paenibacillus</taxon>
    </lineage>
</organism>
<dbReference type="STRING" id="1324314.BVG16_03215"/>
<feature type="compositionally biased region" description="Low complexity" evidence="2">
    <location>
        <begin position="37"/>
        <end position="52"/>
    </location>
</feature>
<dbReference type="EMBL" id="MSZX01000001">
    <property type="protein sequence ID" value="OPA81338.1"/>
    <property type="molecule type" value="Genomic_DNA"/>
</dbReference>
<keyword evidence="5" id="KW-1185">Reference proteome</keyword>
<keyword evidence="3" id="KW-0812">Transmembrane</keyword>
<evidence type="ECO:0000313" key="4">
    <source>
        <dbReference type="EMBL" id="OPA81338.1"/>
    </source>
</evidence>
<dbReference type="Pfam" id="PF12685">
    <property type="entry name" value="SpoIIIAH"/>
    <property type="match status" value="1"/>
</dbReference>
<evidence type="ECO:0000256" key="2">
    <source>
        <dbReference type="SAM" id="MobiDB-lite"/>
    </source>
</evidence>
<dbReference type="AlphaFoldDB" id="A0A1T2XNF1"/>
<evidence type="ECO:0000313" key="5">
    <source>
        <dbReference type="Proteomes" id="UP000190188"/>
    </source>
</evidence>
<evidence type="ECO:0008006" key="6">
    <source>
        <dbReference type="Google" id="ProtNLM"/>
    </source>
</evidence>
<feature type="region of interest" description="Disordered" evidence="2">
    <location>
        <begin position="35"/>
        <end position="65"/>
    </location>
</feature>
<comment type="caution">
    <text evidence="4">The sequence shown here is derived from an EMBL/GenBank/DDBJ whole genome shotgun (WGS) entry which is preliminary data.</text>
</comment>
<feature type="region of interest" description="Disordered" evidence="2">
    <location>
        <begin position="95"/>
        <end position="131"/>
    </location>
</feature>
<dbReference type="Proteomes" id="UP000190188">
    <property type="component" value="Unassembled WGS sequence"/>
</dbReference>
<dbReference type="OrthoDB" id="2665883at2"/>
<evidence type="ECO:0000256" key="1">
    <source>
        <dbReference type="SAM" id="Coils"/>
    </source>
</evidence>
<sequence>MNTKRQTIWLVSMLSIMVVLSAYYLFTEPAATPNKVAQNQTQQGNKTKTNATEASTAGNPGGLTEVKVNEVKDPNLDAQNVDKTTDKGTVVAPDITTEQGEGKTTDKTTVTEKTTTDKAAKDKKTEPTAAATDQQIIDELSKQGATSKETIATYQQERNQAYTTQIDKLQGIVLDMSKTPEEAGKAQQELTALDEKEQKITNLEDELRKQFGDAVIKQQDKDKYQVVVASDQLEVSEAVSIVDLIVKELKVSQDKVSVKRIAP</sequence>
<feature type="compositionally biased region" description="Basic and acidic residues" evidence="2">
    <location>
        <begin position="100"/>
        <end position="126"/>
    </location>
</feature>
<dbReference type="InterPro" id="IPR038503">
    <property type="entry name" value="SpoIIIAH_sf"/>
</dbReference>
<keyword evidence="3" id="KW-1133">Transmembrane helix</keyword>
<gene>
    <name evidence="4" type="ORF">BVG16_03215</name>
</gene>
<dbReference type="Gene3D" id="1.10.287.4300">
    <property type="entry name" value="Stage III sporulation protein AH-like"/>
    <property type="match status" value="1"/>
</dbReference>
<dbReference type="InterPro" id="IPR024232">
    <property type="entry name" value="SpoIIIAH"/>
</dbReference>
<protein>
    <recommendedName>
        <fullName evidence="6">Mutants block sporulation after engulfment (Stage III sporulation)</fullName>
    </recommendedName>
</protein>
<keyword evidence="1" id="KW-0175">Coiled coil</keyword>
<name>A0A1T2XNF1_9BACL</name>
<feature type="coiled-coil region" evidence="1">
    <location>
        <begin position="186"/>
        <end position="213"/>
    </location>
</feature>
<feature type="transmembrane region" description="Helical" evidence="3">
    <location>
        <begin position="7"/>
        <end position="26"/>
    </location>
</feature>
<dbReference type="RefSeq" id="WP_078497070.1">
    <property type="nucleotide sequence ID" value="NZ_MSZX01000001.1"/>
</dbReference>
<reference evidence="4 5" key="1">
    <citation type="submission" date="2017-01" db="EMBL/GenBank/DDBJ databases">
        <title>Genome analysis of Paenibacillus selenitrireducens ES3-24.</title>
        <authorList>
            <person name="Xu D."/>
            <person name="Yao R."/>
            <person name="Zheng S."/>
        </authorList>
    </citation>
    <scope>NUCLEOTIDE SEQUENCE [LARGE SCALE GENOMIC DNA]</scope>
    <source>
        <strain evidence="4 5">ES3-24</strain>
    </source>
</reference>
<proteinExistence type="predicted"/>
<accession>A0A1T2XNF1</accession>